<dbReference type="EMBL" id="CP033116">
    <property type="protein sequence ID" value="QFY56158.1"/>
    <property type="molecule type" value="Genomic_DNA"/>
</dbReference>
<evidence type="ECO:0000313" key="5">
    <source>
        <dbReference type="Proteomes" id="UP000344571"/>
    </source>
</evidence>
<dbReference type="PANTHER" id="PTHR46310">
    <property type="entry name" value="AMIDASE 1"/>
    <property type="match status" value="1"/>
</dbReference>
<keyword evidence="5" id="KW-1185">Reference proteome</keyword>
<dbReference type="RefSeq" id="WP_096348012.1">
    <property type="nucleotide sequence ID" value="NZ_CP033116.1"/>
</dbReference>
<dbReference type="InterPro" id="IPR023631">
    <property type="entry name" value="Amidase_dom"/>
</dbReference>
<accession>A0AA92EQP7</accession>
<protein>
    <submittedName>
        <fullName evidence="2">Amidase</fullName>
        <ecNumber evidence="3">3.5.1.4</ecNumber>
    </submittedName>
</protein>
<sequence>MTSTTQSELLHFGHHGAFVAEGFGQAPRINTQPGSALRSVRLAVKDVFQVRGMRCGAGNPRWLAEQHVATQTAPAVQWLLQAGAQWIGKTVTDELTYSLAGINAHYGTPRNPTAEQRLPGGSSSGSVVAVAAGYADLALGTDCGGSIRLPASYCGVWGVRPSHGRVSSQGCFTLAHSFDTVGWVAAQADVLSLALEQLVHTQVSQAVPEHARLIVCDDVLRMLDKPVRESFESWLATSGTRVERMPAGTLALEEWADAFRVLQAAEIWQQHGHWVLDARPAFGADVAGRFELASAITPQQVAWATRLRSQAQQHLGALLGVDGYLLMPPVPGPAPRLDAPAEQVQDTRARSQRLLCMAGLAGLPQVVFPWTRIEGAPVGLSLLGPRFADEQVMSLARHLHLSSPFS</sequence>
<feature type="domain" description="Amidase" evidence="1">
    <location>
        <begin position="301"/>
        <end position="392"/>
    </location>
</feature>
<dbReference type="Proteomes" id="UP000344571">
    <property type="component" value="Chromosome"/>
</dbReference>
<dbReference type="Pfam" id="PF01425">
    <property type="entry name" value="Amidase"/>
    <property type="match status" value="2"/>
</dbReference>
<dbReference type="Gene3D" id="3.90.1300.10">
    <property type="entry name" value="Amidase signature (AS) domain"/>
    <property type="match status" value="1"/>
</dbReference>
<reference evidence="3 5" key="2">
    <citation type="submission" date="2018-10" db="EMBL/GenBank/DDBJ databases">
        <title>Complete genome sequence of Pseudomonas pelagia strain Kongs-67.</title>
        <authorList>
            <person name="Sinha R.K."/>
            <person name="Krishnan K."/>
        </authorList>
    </citation>
    <scope>NUCLEOTIDE SEQUENCE [LARGE SCALE GENOMIC DNA]</scope>
    <source>
        <strain evidence="3 5">Kongs-67</strain>
    </source>
</reference>
<evidence type="ECO:0000313" key="4">
    <source>
        <dbReference type="Proteomes" id="UP000243750"/>
    </source>
</evidence>
<name>A0AA92EQP7_9GAMM</name>
<organism evidence="2 4">
    <name type="scientific">Halopseudomonas pelagia</name>
    <dbReference type="NCBI Taxonomy" id="553151"/>
    <lineage>
        <taxon>Bacteria</taxon>
        <taxon>Pseudomonadati</taxon>
        <taxon>Pseudomonadota</taxon>
        <taxon>Gammaproteobacteria</taxon>
        <taxon>Pseudomonadales</taxon>
        <taxon>Pseudomonadaceae</taxon>
        <taxon>Halopseudomonas</taxon>
    </lineage>
</organism>
<evidence type="ECO:0000313" key="2">
    <source>
        <dbReference type="EMBL" id="PCC97893.1"/>
    </source>
</evidence>
<dbReference type="EMBL" id="NWMT01000237">
    <property type="protein sequence ID" value="PCC97893.1"/>
    <property type="molecule type" value="Genomic_DNA"/>
</dbReference>
<proteinExistence type="predicted"/>
<dbReference type="Proteomes" id="UP000243750">
    <property type="component" value="Unassembled WGS sequence"/>
</dbReference>
<feature type="domain" description="Amidase" evidence="1">
    <location>
        <begin position="31"/>
        <end position="199"/>
    </location>
</feature>
<reference evidence="2 4" key="1">
    <citation type="submission" date="2017-09" db="EMBL/GenBank/DDBJ databases">
        <title>Bacterial and phytoplankton interrelationship in Kongsfjorden, an Arctic fjord.</title>
        <authorList>
            <person name="Sinha R."/>
            <person name="Krishnan K."/>
        </authorList>
    </citation>
    <scope>NUCLEOTIDE SEQUENCE [LARGE SCALE GENOMIC DNA]</scope>
    <source>
        <strain evidence="2 4">58</strain>
    </source>
</reference>
<dbReference type="SUPFAM" id="SSF75304">
    <property type="entry name" value="Amidase signature (AS) enzymes"/>
    <property type="match status" value="1"/>
</dbReference>
<gene>
    <name evidence="2" type="ORF">CO192_18445</name>
    <name evidence="3" type="ORF">EAO82_07135</name>
</gene>
<keyword evidence="3" id="KW-0378">Hydrolase</keyword>
<evidence type="ECO:0000259" key="1">
    <source>
        <dbReference type="Pfam" id="PF01425"/>
    </source>
</evidence>
<evidence type="ECO:0000313" key="3">
    <source>
        <dbReference type="EMBL" id="QFY56158.1"/>
    </source>
</evidence>
<dbReference type="NCBIfam" id="NF006169">
    <property type="entry name" value="PRK08310.1"/>
    <property type="match status" value="1"/>
</dbReference>
<dbReference type="GO" id="GO:0004040">
    <property type="term" value="F:amidase activity"/>
    <property type="evidence" value="ECO:0007669"/>
    <property type="project" value="UniProtKB-EC"/>
</dbReference>
<dbReference type="InterPro" id="IPR036928">
    <property type="entry name" value="AS_sf"/>
</dbReference>
<dbReference type="AlphaFoldDB" id="A0AA92EQP7"/>
<dbReference type="PANTHER" id="PTHR46310:SF7">
    <property type="entry name" value="AMIDASE 1"/>
    <property type="match status" value="1"/>
</dbReference>
<dbReference type="EC" id="3.5.1.4" evidence="3"/>